<evidence type="ECO:0000313" key="2">
    <source>
        <dbReference type="EMBL" id="TSJ74080.1"/>
    </source>
</evidence>
<dbReference type="SUPFAM" id="SSF159894">
    <property type="entry name" value="YgaC/TfoX-N like"/>
    <property type="match status" value="1"/>
</dbReference>
<evidence type="ECO:0000313" key="3">
    <source>
        <dbReference type="Proteomes" id="UP000315145"/>
    </source>
</evidence>
<evidence type="ECO:0000313" key="1">
    <source>
        <dbReference type="EMBL" id="KAA5823592.1"/>
    </source>
</evidence>
<dbReference type="RefSeq" id="WP_144117075.1">
    <property type="nucleotide sequence ID" value="NZ_JACHGE010000002.1"/>
</dbReference>
<reference evidence="1 4" key="1">
    <citation type="journal article" date="2015" name="Int. J. Syst. Evol. Microbiol.">
        <title>Algibacter amylolyticus sp. nov., isolated from intertidal sediment.</title>
        <authorList>
            <person name="Zhang D.C."/>
            <person name="Wu J."/>
            <person name="Neuner K."/>
            <person name="Yao J."/>
            <person name="Margesin R."/>
        </authorList>
    </citation>
    <scope>NUCLEOTIDE SEQUENCE [LARGE SCALE GENOMIC DNA]</scope>
    <source>
        <strain evidence="1 4">RU-4-M-4</strain>
    </source>
</reference>
<dbReference type="AlphaFoldDB" id="A0A5M7B2A5"/>
<dbReference type="Proteomes" id="UP000322315">
    <property type="component" value="Unassembled WGS sequence"/>
</dbReference>
<reference evidence="1" key="3">
    <citation type="submission" date="2019-09" db="EMBL/GenBank/DDBJ databases">
        <authorList>
            <person name="Zhang D.-C."/>
        </authorList>
    </citation>
    <scope>NUCLEOTIDE SEQUENCE</scope>
    <source>
        <strain evidence="1">RU-4-M-4</strain>
    </source>
</reference>
<keyword evidence="3" id="KW-1185">Reference proteome</keyword>
<dbReference type="EMBL" id="VMBF01000008">
    <property type="protein sequence ID" value="TSJ74080.1"/>
    <property type="molecule type" value="Genomic_DNA"/>
</dbReference>
<reference evidence="2 3" key="2">
    <citation type="submission" date="2019-07" db="EMBL/GenBank/DDBJ databases">
        <title>Algibacter marinivivus sp. nov., isolated from the surface of a marine red alga.</title>
        <authorList>
            <person name="Zhong X."/>
            <person name="Xu W."/>
            <person name="Zhang Y."/>
            <person name="Zhang Q."/>
            <person name="Du Z."/>
        </authorList>
    </citation>
    <scope>NUCLEOTIDE SEQUENCE [LARGE SCALE GENOMIC DNA]</scope>
    <source>
        <strain evidence="2 3">RU-4-M-4</strain>
    </source>
</reference>
<protein>
    <submittedName>
        <fullName evidence="1">TfoX/Sxy family protein</fullName>
    </submittedName>
</protein>
<accession>A0A5M7B2A5</accession>
<name>A0A5M7B2A5_9FLAO</name>
<evidence type="ECO:0000313" key="4">
    <source>
        <dbReference type="Proteomes" id="UP000322315"/>
    </source>
</evidence>
<organism evidence="1 4">
    <name type="scientific">Algibacter amylolyticus</name>
    <dbReference type="NCBI Taxonomy" id="1608400"/>
    <lineage>
        <taxon>Bacteria</taxon>
        <taxon>Pseudomonadati</taxon>
        <taxon>Bacteroidota</taxon>
        <taxon>Flavobacteriia</taxon>
        <taxon>Flavobacteriales</taxon>
        <taxon>Flavobacteriaceae</taxon>
        <taxon>Algibacter</taxon>
    </lineage>
</organism>
<dbReference type="EMBL" id="VWRS01000008">
    <property type="protein sequence ID" value="KAA5823592.1"/>
    <property type="molecule type" value="Genomic_DNA"/>
</dbReference>
<dbReference type="OrthoDB" id="214902at2"/>
<gene>
    <name evidence="1" type="ORF">F2B50_12890</name>
    <name evidence="2" type="ORF">FPF71_12890</name>
</gene>
<proteinExistence type="predicted"/>
<dbReference type="Proteomes" id="UP000315145">
    <property type="component" value="Unassembled WGS sequence"/>
</dbReference>
<sequence length="124" mass="14446">MAYDEFLADRIRQHLKDKHTYFTELKMMGGLCFKVDNKMLCGIHIDKNFGDSLLMARIGLDVYEKELKKPECLPMDFTGRSMKGYIFVTPEGFYTDDDLAYWVDLCLDFNPLANTSKPKKNKNQ</sequence>
<comment type="caution">
    <text evidence="1">The sequence shown here is derived from an EMBL/GenBank/DDBJ whole genome shotgun (WGS) entry which is preliminary data.</text>
</comment>